<organism evidence="4 5">
    <name type="scientific">Chaetoceros tenuissimus</name>
    <dbReference type="NCBI Taxonomy" id="426638"/>
    <lineage>
        <taxon>Eukaryota</taxon>
        <taxon>Sar</taxon>
        <taxon>Stramenopiles</taxon>
        <taxon>Ochrophyta</taxon>
        <taxon>Bacillariophyta</taxon>
        <taxon>Coscinodiscophyceae</taxon>
        <taxon>Chaetocerotophycidae</taxon>
        <taxon>Chaetocerotales</taxon>
        <taxon>Chaetocerotaceae</taxon>
        <taxon>Chaetoceros</taxon>
    </lineage>
</organism>
<comment type="caution">
    <text evidence="4">The sequence shown here is derived from an EMBL/GenBank/DDBJ whole genome shotgun (WGS) entry which is preliminary data.</text>
</comment>
<feature type="compositionally biased region" description="Basic and acidic residues" evidence="2">
    <location>
        <begin position="392"/>
        <end position="411"/>
    </location>
</feature>
<feature type="compositionally biased region" description="Polar residues" evidence="2">
    <location>
        <begin position="16"/>
        <end position="40"/>
    </location>
</feature>
<accession>A0AAD3D6G5</accession>
<dbReference type="PANTHER" id="PTHR22902:SF27">
    <property type="entry name" value="PLECKSTRIN HOMOLOGY DOMAIN-CONTAINING FAMILY A MEMBER 3"/>
    <property type="match status" value="1"/>
</dbReference>
<evidence type="ECO:0000259" key="3">
    <source>
        <dbReference type="PROSITE" id="PS50003"/>
    </source>
</evidence>
<feature type="compositionally biased region" description="Low complexity" evidence="2">
    <location>
        <begin position="41"/>
        <end position="103"/>
    </location>
</feature>
<reference evidence="4 5" key="1">
    <citation type="journal article" date="2021" name="Sci. Rep.">
        <title>The genome of the diatom Chaetoceros tenuissimus carries an ancient integrated fragment of an extant virus.</title>
        <authorList>
            <person name="Hongo Y."/>
            <person name="Kimura K."/>
            <person name="Takaki Y."/>
            <person name="Yoshida Y."/>
            <person name="Baba S."/>
            <person name="Kobayashi G."/>
            <person name="Nagasaki K."/>
            <person name="Hano T."/>
            <person name="Tomaru Y."/>
        </authorList>
    </citation>
    <scope>NUCLEOTIDE SEQUENCE [LARGE SCALE GENOMIC DNA]</scope>
    <source>
        <strain evidence="4 5">NIES-3715</strain>
    </source>
</reference>
<evidence type="ECO:0000256" key="2">
    <source>
        <dbReference type="SAM" id="MobiDB-lite"/>
    </source>
</evidence>
<dbReference type="InterPro" id="IPR045188">
    <property type="entry name" value="Boi1/Boi2-like"/>
</dbReference>
<dbReference type="PANTHER" id="PTHR22902">
    <property type="entry name" value="SESQUIPEDALIAN"/>
    <property type="match status" value="1"/>
</dbReference>
<protein>
    <recommendedName>
        <fullName evidence="3">PH domain-containing protein</fullName>
    </recommendedName>
</protein>
<proteinExistence type="predicted"/>
<name>A0AAD3D6G5_9STRA</name>
<keyword evidence="1" id="KW-0597">Phosphoprotein</keyword>
<feature type="region of interest" description="Disordered" evidence="2">
    <location>
        <begin position="1"/>
        <end position="121"/>
    </location>
</feature>
<evidence type="ECO:0000256" key="1">
    <source>
        <dbReference type="ARBA" id="ARBA00022553"/>
    </source>
</evidence>
<dbReference type="Pfam" id="PF00169">
    <property type="entry name" value="PH"/>
    <property type="match status" value="1"/>
</dbReference>
<dbReference type="GO" id="GO:0042147">
    <property type="term" value="P:retrograde transport, endosome to Golgi"/>
    <property type="evidence" value="ECO:0007669"/>
    <property type="project" value="TreeGrafter"/>
</dbReference>
<dbReference type="SUPFAM" id="SSF50729">
    <property type="entry name" value="PH domain-like"/>
    <property type="match status" value="1"/>
</dbReference>
<dbReference type="InterPro" id="IPR011993">
    <property type="entry name" value="PH-like_dom_sf"/>
</dbReference>
<feature type="domain" description="PH" evidence="3">
    <location>
        <begin position="254"/>
        <end position="348"/>
    </location>
</feature>
<dbReference type="Proteomes" id="UP001054902">
    <property type="component" value="Unassembled WGS sequence"/>
</dbReference>
<dbReference type="GO" id="GO:0055037">
    <property type="term" value="C:recycling endosome"/>
    <property type="evidence" value="ECO:0007669"/>
    <property type="project" value="TreeGrafter"/>
</dbReference>
<dbReference type="InterPro" id="IPR001849">
    <property type="entry name" value="PH_domain"/>
</dbReference>
<dbReference type="AlphaFoldDB" id="A0AAD3D6G5"/>
<keyword evidence="5" id="KW-1185">Reference proteome</keyword>
<dbReference type="Gene3D" id="2.30.29.30">
    <property type="entry name" value="Pleckstrin-homology domain (PH domain)/Phosphotyrosine-binding domain (PTB)"/>
    <property type="match status" value="1"/>
</dbReference>
<feature type="region of interest" description="Disordered" evidence="2">
    <location>
        <begin position="364"/>
        <end position="411"/>
    </location>
</feature>
<dbReference type="PROSITE" id="PS50003">
    <property type="entry name" value="PH_DOMAIN"/>
    <property type="match status" value="1"/>
</dbReference>
<dbReference type="EMBL" id="BLLK01000062">
    <property type="protein sequence ID" value="GFH58357.1"/>
    <property type="molecule type" value="Genomic_DNA"/>
</dbReference>
<gene>
    <name evidence="4" type="ORF">CTEN210_14833</name>
</gene>
<dbReference type="GO" id="GO:0005802">
    <property type="term" value="C:trans-Golgi network"/>
    <property type="evidence" value="ECO:0007669"/>
    <property type="project" value="TreeGrafter"/>
</dbReference>
<dbReference type="GO" id="GO:0005769">
    <property type="term" value="C:early endosome"/>
    <property type="evidence" value="ECO:0007669"/>
    <property type="project" value="TreeGrafter"/>
</dbReference>
<feature type="compositionally biased region" description="Basic and acidic residues" evidence="2">
    <location>
        <begin position="1"/>
        <end position="10"/>
    </location>
</feature>
<dbReference type="GO" id="GO:0007032">
    <property type="term" value="P:endosome organization"/>
    <property type="evidence" value="ECO:0007669"/>
    <property type="project" value="TreeGrafter"/>
</dbReference>
<sequence>MEASDKEKKIPPAAKTASTTVTPIVSSPNQTRTPSKSNLVTSSRSMSPTTSPHKSPSLSITSKSTTPTSIKNVATAAAVSNTNPSSTTTSTNTNAISKNNSTSQSSFAIPSLPEYPSASSAIESESSDSILLGIQELERQQLEKERRQASIQRENPFESPQIVWGNRNPNHLYPMHKPQDLNHDVPSTVHLRQANDDDLTLESELQNKRHERKTSFGNLGKFLKTPLKPIRRNKSDTFNVDPTPSKLPSESKLQPIIYGYLHKLGRNNKWQKRWFEITGKELQYFKTKKKEKCLATLDLLRVGTIEMDPSDTSGCTFTIEVAGRPYYLCADTKEKATDWCINLNRSKEARANLGGLHLIDLDAQPKRGSDSDEENAVARVVMNTTRPRTKGLGKEDFSSMEHSLESDENSRHRQQHNYVDGQMMTNQTMPLSPSYGTPSITSSSPRLMLTQQAKFKPVLTPQMHNEIVVRWKKQRSTVENWARRVSRWAKRMTMVRCVIKNEVIHMSEQQFQEHTRRALEANLQGESSIEDVVEDNEEPFIDFGVDYPEVVNNKSPNNNFEAGSTQRGHATNVPYTVSGAGNISIQSSSGMQSSGRISPILSSVGDDGSRITFA</sequence>
<evidence type="ECO:0000313" key="4">
    <source>
        <dbReference type="EMBL" id="GFH58357.1"/>
    </source>
</evidence>
<evidence type="ECO:0000313" key="5">
    <source>
        <dbReference type="Proteomes" id="UP001054902"/>
    </source>
</evidence>
<dbReference type="SMART" id="SM00233">
    <property type="entry name" value="PH"/>
    <property type="match status" value="1"/>
</dbReference>
<dbReference type="GO" id="GO:0005829">
    <property type="term" value="C:cytosol"/>
    <property type="evidence" value="ECO:0007669"/>
    <property type="project" value="GOC"/>
</dbReference>
<dbReference type="GO" id="GO:0001881">
    <property type="term" value="P:receptor recycling"/>
    <property type="evidence" value="ECO:0007669"/>
    <property type="project" value="TreeGrafter"/>
</dbReference>
<feature type="region of interest" description="Disordered" evidence="2">
    <location>
        <begin position="143"/>
        <end position="164"/>
    </location>
</feature>